<dbReference type="GeneID" id="113430427"/>
<dbReference type="RefSeq" id="XP_026548651.1">
    <property type="nucleotide sequence ID" value="XM_026692866.1"/>
</dbReference>
<evidence type="ECO:0000313" key="4">
    <source>
        <dbReference type="RefSeq" id="XP_026548651.1"/>
    </source>
</evidence>
<dbReference type="Proteomes" id="UP000504612">
    <property type="component" value="Unplaced"/>
</dbReference>
<reference evidence="4" key="1">
    <citation type="submission" date="2025-08" db="UniProtKB">
        <authorList>
            <consortium name="RefSeq"/>
        </authorList>
    </citation>
    <scope>IDENTIFICATION</scope>
</reference>
<accession>A0A6J1W055</accession>
<dbReference type="AlphaFoldDB" id="A0A6J1W055"/>
<organism evidence="3 4">
    <name type="scientific">Notechis scutatus</name>
    <name type="common">mainland tiger snake</name>
    <dbReference type="NCBI Taxonomy" id="8663"/>
    <lineage>
        <taxon>Eukaryota</taxon>
        <taxon>Metazoa</taxon>
        <taxon>Chordata</taxon>
        <taxon>Craniata</taxon>
        <taxon>Vertebrata</taxon>
        <taxon>Euteleostomi</taxon>
        <taxon>Lepidosauria</taxon>
        <taxon>Squamata</taxon>
        <taxon>Bifurcata</taxon>
        <taxon>Unidentata</taxon>
        <taxon>Episquamata</taxon>
        <taxon>Toxicofera</taxon>
        <taxon>Serpentes</taxon>
        <taxon>Colubroidea</taxon>
        <taxon>Elapidae</taxon>
        <taxon>Hydrophiinae</taxon>
        <taxon>Notechis</taxon>
    </lineage>
</organism>
<protein>
    <submittedName>
        <fullName evidence="4">Transcription factor p65-like</fullName>
    </submittedName>
</protein>
<evidence type="ECO:0000256" key="1">
    <source>
        <dbReference type="SAM" id="MobiDB-lite"/>
    </source>
</evidence>
<keyword evidence="3" id="KW-1185">Reference proteome</keyword>
<feature type="signal peptide" evidence="2">
    <location>
        <begin position="1"/>
        <end position="23"/>
    </location>
</feature>
<gene>
    <name evidence="4" type="primary">LOC113430427</name>
</gene>
<feature type="non-terminal residue" evidence="4">
    <location>
        <position position="1"/>
    </location>
</feature>
<keyword evidence="2" id="KW-0732">Signal</keyword>
<sequence length="223" mass="23224">EKKTLFGFWFALSAVSLIQPRFAFSPPAVPGFLGASSGQPPMRPIQKPQVMAQPPAGFFAGPSLPAPPPPMATAASSFSTVNMEDLSCLGVSSQAPPSSMDTETSIADAFLHLHFEGGDTLGGLLDDAPYSSLDSINTTEFRQLLNEGSGPAPMPDAQGTLMTYPESITRLVSQRRAGGEPGGRGGPPANSANSSFNGLLGTFQAEDSFSSMLDLDLNSLLNS</sequence>
<name>A0A6J1W055_9SAUR</name>
<evidence type="ECO:0000256" key="2">
    <source>
        <dbReference type="SAM" id="SignalP"/>
    </source>
</evidence>
<feature type="chain" id="PRO_5027037841" evidence="2">
    <location>
        <begin position="24"/>
        <end position="223"/>
    </location>
</feature>
<dbReference type="KEGG" id="nss:113430427"/>
<feature type="region of interest" description="Disordered" evidence="1">
    <location>
        <begin position="175"/>
        <end position="195"/>
    </location>
</feature>
<evidence type="ECO:0000313" key="3">
    <source>
        <dbReference type="Proteomes" id="UP000504612"/>
    </source>
</evidence>
<proteinExistence type="predicted"/>